<dbReference type="AlphaFoldDB" id="A0A8J2LZ31"/>
<dbReference type="CDD" id="cd20379">
    <property type="entry name" value="Tudor_dTUD-like"/>
    <property type="match status" value="1"/>
</dbReference>
<sequence>MTTSYGLVNIPQTIFDKVDNADLDISDEMEEVRELLYELIKTNFSSGVMVDHLAKIYKESYEKRGLGPLLPDNWLDHIRVAEEFEVVNRGPIAMVYTRQRDERPFIEPLCNSLSITKACASPQSKETARIRLTDRELAQQMKSILSFEPIICPSTVSVIVMKCDDDSADISVQLAGTRNNFELLRSAMDSHYEEQSSGEPVAEPELGGVYAVRESDGHWYRALLKVPEYFTLLDNGRIIHVNGATIRRLRAEYALPRIYPIYAFIVTLGKKCDNAPSLCILRTACHTQLPLSLRFVSAYIENGLVKYSVQSSTVWIKDRKEQEQNVIKVIPTSPQYSLTTGRVELVAMELSDMPKKRFAAHILAVFDPDSISIRQCSFDPIPDYISSAVKRDSLAQPSPPPFSELIPGCFYAAKLRQDSNWERVQLLGPSAIDADCFRVYSVDIGLFGIVRKSNMRHLKTPNGLRKILMAKCKIAGIKPKDGGEVWSRESQAAICNVLTAAEHIEVEPVSDWELFGDPGCTVIPFATVKIFADGNNVGQMIFEQGYAQCIQ</sequence>
<feature type="domain" description="Tudor" evidence="1">
    <location>
        <begin position="152"/>
        <end position="265"/>
    </location>
</feature>
<evidence type="ECO:0000259" key="1">
    <source>
        <dbReference type="Pfam" id="PF00567"/>
    </source>
</evidence>
<dbReference type="Pfam" id="PF00567">
    <property type="entry name" value="TUDOR"/>
    <property type="match status" value="2"/>
</dbReference>
<protein>
    <recommendedName>
        <fullName evidence="1">Tudor domain-containing protein</fullName>
    </recommendedName>
</protein>
<dbReference type="OrthoDB" id="5805117at2759"/>
<name>A0A8J2LZ31_9BILA</name>
<feature type="domain" description="Tudor" evidence="1">
    <location>
        <begin position="355"/>
        <end position="476"/>
    </location>
</feature>
<evidence type="ECO:0000313" key="3">
    <source>
        <dbReference type="Proteomes" id="UP000746747"/>
    </source>
</evidence>
<organism evidence="2 3">
    <name type="scientific">Cercopithifilaria johnstoni</name>
    <dbReference type="NCBI Taxonomy" id="2874296"/>
    <lineage>
        <taxon>Eukaryota</taxon>
        <taxon>Metazoa</taxon>
        <taxon>Ecdysozoa</taxon>
        <taxon>Nematoda</taxon>
        <taxon>Chromadorea</taxon>
        <taxon>Rhabditida</taxon>
        <taxon>Spirurina</taxon>
        <taxon>Spiruromorpha</taxon>
        <taxon>Filarioidea</taxon>
        <taxon>Onchocercidae</taxon>
        <taxon>Cercopithifilaria</taxon>
    </lineage>
</organism>
<dbReference type="Proteomes" id="UP000746747">
    <property type="component" value="Unassembled WGS sequence"/>
</dbReference>
<dbReference type="InterPro" id="IPR002999">
    <property type="entry name" value="Tudor"/>
</dbReference>
<dbReference type="SUPFAM" id="SSF63748">
    <property type="entry name" value="Tudor/PWWP/MBT"/>
    <property type="match status" value="2"/>
</dbReference>
<dbReference type="EMBL" id="CAKAEH010000178">
    <property type="protein sequence ID" value="CAG9530132.1"/>
    <property type="molecule type" value="Genomic_DNA"/>
</dbReference>
<keyword evidence="3" id="KW-1185">Reference proteome</keyword>
<accession>A0A8J2LZ31</accession>
<dbReference type="Gene3D" id="2.30.30.140">
    <property type="match status" value="1"/>
</dbReference>
<comment type="caution">
    <text evidence="2">The sequence shown here is derived from an EMBL/GenBank/DDBJ whole genome shotgun (WGS) entry which is preliminary data.</text>
</comment>
<evidence type="ECO:0000313" key="2">
    <source>
        <dbReference type="EMBL" id="CAG9530132.1"/>
    </source>
</evidence>
<reference evidence="2" key="1">
    <citation type="submission" date="2021-09" db="EMBL/GenBank/DDBJ databases">
        <authorList>
            <consortium name="Pathogen Informatics"/>
        </authorList>
    </citation>
    <scope>NUCLEOTIDE SEQUENCE</scope>
</reference>
<gene>
    <name evidence="2" type="ORF">CJOHNSTONI_LOCUS656</name>
</gene>
<proteinExistence type="predicted"/>